<dbReference type="InterPro" id="IPR004447">
    <property type="entry name" value="Peptidase_S41A"/>
</dbReference>
<evidence type="ECO:0000259" key="7">
    <source>
        <dbReference type="PROSITE" id="PS50106"/>
    </source>
</evidence>
<sequence length="567" mass="63025">MNQQKSPNPIHNSRSVVRLPIIIAITLAAGVLLGSTFFSGGRKLSDVAKGYAKYREVLMLVENNYVDSVNTEELVDFSISKMLEKLDPHTAYFNTDEATAARSQLDSGFDGIGVEFNIYNDTVYVVTPLSGGPSEAAGIQSGDRIISVNKENLSGPGVTNAQVYKLLRGKRGTKVDLAIERVGLNEKMNFAVVRDRIPTYSVDASYMVDQEIGYIKVSRFSETTYDEFKSALKTLKANGLKNLILDLRGNPGGYMERATSMADEFIAGDKLLVYTEGKDSRFDRKTRSHVDGLFEQGPLIVLVDEGSASASEILAGALQDHDRALVVGRRSYGKGLVQMPIKLSDASELRLTISRYYTPSGRSIQKPYELGKGEDYSQDLSHRYESGELFNADSIKFDKSKIYKTDGGRIVYGGGGITPDIFVPKDTLLNSKYLFELYSKNIIREYALRYANDNQKKLEKQSFNEFLTSFQITDAMIAEMVKDASKSGIKPNEKELTLSKPIITSQTKAIIGRYVWGRKQKSGLNNEIFQVLNPTDNVYQQAVQLFSQAAQLEKGKFSSLNIPKNRK</sequence>
<evidence type="ECO:0000256" key="6">
    <source>
        <dbReference type="SAM" id="Phobius"/>
    </source>
</evidence>
<dbReference type="OrthoDB" id="9812068at2"/>
<comment type="similarity">
    <text evidence="1 5">Belongs to the peptidase S41A family.</text>
</comment>
<dbReference type="InterPro" id="IPR005151">
    <property type="entry name" value="Tail-specific_protease"/>
</dbReference>
<dbReference type="SUPFAM" id="SSF50156">
    <property type="entry name" value="PDZ domain-like"/>
    <property type="match status" value="1"/>
</dbReference>
<keyword evidence="6" id="KW-0472">Membrane</keyword>
<gene>
    <name evidence="8" type="ORF">SAMN05660293_05098</name>
</gene>
<evidence type="ECO:0000256" key="5">
    <source>
        <dbReference type="RuleBase" id="RU004404"/>
    </source>
</evidence>
<keyword evidence="6" id="KW-1133">Transmembrane helix</keyword>
<evidence type="ECO:0000313" key="9">
    <source>
        <dbReference type="Proteomes" id="UP000190897"/>
    </source>
</evidence>
<feature type="domain" description="PDZ" evidence="7">
    <location>
        <begin position="97"/>
        <end position="168"/>
    </location>
</feature>
<evidence type="ECO:0000256" key="4">
    <source>
        <dbReference type="ARBA" id="ARBA00022825"/>
    </source>
</evidence>
<dbReference type="CDD" id="cd06782">
    <property type="entry name" value="cpPDZ_CPP-like"/>
    <property type="match status" value="1"/>
</dbReference>
<dbReference type="SMART" id="SM00245">
    <property type="entry name" value="TSPc"/>
    <property type="match status" value="1"/>
</dbReference>
<protein>
    <submittedName>
        <fullName evidence="8">Carboxyl-terminal processing protease</fullName>
    </submittedName>
</protein>
<dbReference type="Proteomes" id="UP000190897">
    <property type="component" value="Unassembled WGS sequence"/>
</dbReference>
<reference evidence="9" key="1">
    <citation type="submission" date="2017-02" db="EMBL/GenBank/DDBJ databases">
        <authorList>
            <person name="Varghese N."/>
            <person name="Submissions S."/>
        </authorList>
    </citation>
    <scope>NUCLEOTIDE SEQUENCE [LARGE SCALE GENOMIC DNA]</scope>
    <source>
        <strain evidence="9">DSM 22270</strain>
    </source>
</reference>
<accession>A0A1T5H8M8</accession>
<keyword evidence="9" id="KW-1185">Reference proteome</keyword>
<dbReference type="RefSeq" id="WP_082217540.1">
    <property type="nucleotide sequence ID" value="NZ_FUZA01000009.1"/>
</dbReference>
<dbReference type="InterPro" id="IPR036034">
    <property type="entry name" value="PDZ_sf"/>
</dbReference>
<dbReference type="STRING" id="651661.SAMN05660293_05098"/>
<dbReference type="CDD" id="cd07560">
    <property type="entry name" value="Peptidase_S41_CPP"/>
    <property type="match status" value="1"/>
</dbReference>
<dbReference type="GO" id="GO:0004175">
    <property type="term" value="F:endopeptidase activity"/>
    <property type="evidence" value="ECO:0007669"/>
    <property type="project" value="TreeGrafter"/>
</dbReference>
<proteinExistence type="inferred from homology"/>
<dbReference type="InterPro" id="IPR041489">
    <property type="entry name" value="PDZ_6"/>
</dbReference>
<dbReference type="PANTHER" id="PTHR32060:SF30">
    <property type="entry name" value="CARBOXY-TERMINAL PROCESSING PROTEASE CTPA"/>
    <property type="match status" value="1"/>
</dbReference>
<dbReference type="Pfam" id="PF03572">
    <property type="entry name" value="Peptidase_S41"/>
    <property type="match status" value="1"/>
</dbReference>
<dbReference type="SUPFAM" id="SSF52096">
    <property type="entry name" value="ClpP/crotonase"/>
    <property type="match status" value="1"/>
</dbReference>
<keyword evidence="6" id="KW-0812">Transmembrane</keyword>
<evidence type="ECO:0000256" key="2">
    <source>
        <dbReference type="ARBA" id="ARBA00022670"/>
    </source>
</evidence>
<dbReference type="PANTHER" id="PTHR32060">
    <property type="entry name" value="TAIL-SPECIFIC PROTEASE"/>
    <property type="match status" value="1"/>
</dbReference>
<keyword evidence="3 5" id="KW-0378">Hydrolase</keyword>
<dbReference type="EMBL" id="FUZA01000009">
    <property type="protein sequence ID" value="SKC17038.1"/>
    <property type="molecule type" value="Genomic_DNA"/>
</dbReference>
<dbReference type="AlphaFoldDB" id="A0A1T5H8M8"/>
<keyword evidence="4 5" id="KW-0720">Serine protease</keyword>
<evidence type="ECO:0000313" key="8">
    <source>
        <dbReference type="EMBL" id="SKC17038.1"/>
    </source>
</evidence>
<keyword evidence="2 5" id="KW-0645">Protease</keyword>
<dbReference type="Gene3D" id="3.30.750.44">
    <property type="match status" value="1"/>
</dbReference>
<dbReference type="Pfam" id="PF17820">
    <property type="entry name" value="PDZ_6"/>
    <property type="match status" value="1"/>
</dbReference>
<dbReference type="InterPro" id="IPR001478">
    <property type="entry name" value="PDZ"/>
</dbReference>
<dbReference type="Gene3D" id="3.90.226.10">
    <property type="entry name" value="2-enoyl-CoA Hydratase, Chain A, domain 1"/>
    <property type="match status" value="1"/>
</dbReference>
<evidence type="ECO:0000256" key="3">
    <source>
        <dbReference type="ARBA" id="ARBA00022801"/>
    </source>
</evidence>
<dbReference type="Gene3D" id="2.30.42.10">
    <property type="match status" value="1"/>
</dbReference>
<dbReference type="PROSITE" id="PS50106">
    <property type="entry name" value="PDZ"/>
    <property type="match status" value="1"/>
</dbReference>
<dbReference type="GO" id="GO:0006508">
    <property type="term" value="P:proteolysis"/>
    <property type="evidence" value="ECO:0007669"/>
    <property type="project" value="UniProtKB-KW"/>
</dbReference>
<name>A0A1T5H8M8_9BACT</name>
<evidence type="ECO:0000256" key="1">
    <source>
        <dbReference type="ARBA" id="ARBA00009179"/>
    </source>
</evidence>
<dbReference type="InterPro" id="IPR029045">
    <property type="entry name" value="ClpP/crotonase-like_dom_sf"/>
</dbReference>
<dbReference type="GO" id="GO:0007165">
    <property type="term" value="P:signal transduction"/>
    <property type="evidence" value="ECO:0007669"/>
    <property type="project" value="TreeGrafter"/>
</dbReference>
<organism evidence="8 9">
    <name type="scientific">Dyadobacter psychrophilus</name>
    <dbReference type="NCBI Taxonomy" id="651661"/>
    <lineage>
        <taxon>Bacteria</taxon>
        <taxon>Pseudomonadati</taxon>
        <taxon>Bacteroidota</taxon>
        <taxon>Cytophagia</taxon>
        <taxon>Cytophagales</taxon>
        <taxon>Spirosomataceae</taxon>
        <taxon>Dyadobacter</taxon>
    </lineage>
</organism>
<dbReference type="GO" id="GO:0030288">
    <property type="term" value="C:outer membrane-bounded periplasmic space"/>
    <property type="evidence" value="ECO:0007669"/>
    <property type="project" value="TreeGrafter"/>
</dbReference>
<feature type="transmembrane region" description="Helical" evidence="6">
    <location>
        <begin position="21"/>
        <end position="40"/>
    </location>
</feature>
<dbReference type="SMART" id="SM00228">
    <property type="entry name" value="PDZ"/>
    <property type="match status" value="1"/>
</dbReference>
<dbReference type="NCBIfam" id="TIGR00225">
    <property type="entry name" value="prc"/>
    <property type="match status" value="1"/>
</dbReference>
<dbReference type="GO" id="GO:0008236">
    <property type="term" value="F:serine-type peptidase activity"/>
    <property type="evidence" value="ECO:0007669"/>
    <property type="project" value="UniProtKB-KW"/>
</dbReference>